<keyword evidence="4 5" id="KW-0378">Hydrolase</keyword>
<dbReference type="EMBL" id="PCRF01000272">
    <property type="protein sequence ID" value="PIP15551.1"/>
    <property type="molecule type" value="Genomic_DNA"/>
</dbReference>
<evidence type="ECO:0000256" key="3">
    <source>
        <dbReference type="ARBA" id="ARBA00047645"/>
    </source>
</evidence>
<dbReference type="EC" id="3.6.1.7" evidence="2 4"/>
<dbReference type="InterPro" id="IPR036046">
    <property type="entry name" value="Acylphosphatase-like_dom_sf"/>
</dbReference>
<dbReference type="InterPro" id="IPR017968">
    <property type="entry name" value="Acylphosphatase_CS"/>
</dbReference>
<comment type="similarity">
    <text evidence="1 6">Belongs to the acylphosphatase family.</text>
</comment>
<reference evidence="8 9" key="1">
    <citation type="submission" date="2017-09" db="EMBL/GenBank/DDBJ databases">
        <title>Depth-based differentiation of microbial function through sediment-hosted aquifers and enrichment of novel symbionts in the deep terrestrial subsurface.</title>
        <authorList>
            <person name="Probst A.J."/>
            <person name="Ladd B."/>
            <person name="Jarett J.K."/>
            <person name="Geller-Mcgrath D.E."/>
            <person name="Sieber C.M."/>
            <person name="Emerson J.B."/>
            <person name="Anantharaman K."/>
            <person name="Thomas B.C."/>
            <person name="Malmstrom R."/>
            <person name="Stieglmeier M."/>
            <person name="Klingl A."/>
            <person name="Woyke T."/>
            <person name="Ryan C.M."/>
            <person name="Banfield J.F."/>
        </authorList>
    </citation>
    <scope>NUCLEOTIDE SEQUENCE [LARGE SCALE GENOMIC DNA]</scope>
    <source>
        <strain evidence="8">CG23_combo_of_CG06-09_8_20_14_all_48_7</strain>
    </source>
</reference>
<dbReference type="PROSITE" id="PS00151">
    <property type="entry name" value="ACYLPHOSPHATASE_2"/>
    <property type="match status" value="1"/>
</dbReference>
<evidence type="ECO:0000256" key="1">
    <source>
        <dbReference type="ARBA" id="ARBA00005614"/>
    </source>
</evidence>
<evidence type="ECO:0000256" key="2">
    <source>
        <dbReference type="ARBA" id="ARBA00012150"/>
    </source>
</evidence>
<dbReference type="SUPFAM" id="SSF54975">
    <property type="entry name" value="Acylphosphatase/BLUF domain-like"/>
    <property type="match status" value="1"/>
</dbReference>
<dbReference type="InterPro" id="IPR020456">
    <property type="entry name" value="Acylphosphatase"/>
</dbReference>
<feature type="active site" evidence="4">
    <location>
        <position position="37"/>
    </location>
</feature>
<dbReference type="Pfam" id="PF00708">
    <property type="entry name" value="Acylphosphatase"/>
    <property type="match status" value="1"/>
</dbReference>
<evidence type="ECO:0000313" key="9">
    <source>
        <dbReference type="Proteomes" id="UP000230392"/>
    </source>
</evidence>
<evidence type="ECO:0000256" key="6">
    <source>
        <dbReference type="RuleBase" id="RU004168"/>
    </source>
</evidence>
<dbReference type="AlphaFoldDB" id="A0A2G9YAJ6"/>
<gene>
    <name evidence="8" type="ORF">COX46_05580</name>
</gene>
<accession>A0A2G9YAJ6</accession>
<evidence type="ECO:0000256" key="4">
    <source>
        <dbReference type="PROSITE-ProRule" id="PRU00520"/>
    </source>
</evidence>
<dbReference type="InterPro" id="IPR001792">
    <property type="entry name" value="Acylphosphatase-like_dom"/>
</dbReference>
<dbReference type="PANTHER" id="PTHR47268">
    <property type="entry name" value="ACYLPHOSPHATASE"/>
    <property type="match status" value="1"/>
</dbReference>
<evidence type="ECO:0000313" key="8">
    <source>
        <dbReference type="EMBL" id="PIP15551.1"/>
    </source>
</evidence>
<organism evidence="8 9">
    <name type="scientific">bacterium (Candidatus Ratteibacteria) CG23_combo_of_CG06-09_8_20_14_all_48_7</name>
    <dbReference type="NCBI Taxonomy" id="2014292"/>
    <lineage>
        <taxon>Bacteria</taxon>
        <taxon>Candidatus Ratteibacteria</taxon>
    </lineage>
</organism>
<protein>
    <recommendedName>
        <fullName evidence="2 4">Acylphosphatase</fullName>
        <ecNumber evidence="2 4">3.6.1.7</ecNumber>
    </recommendedName>
</protein>
<sequence length="91" mass="10399">MKRVHFYVSGYVQGVGFRWYAEKIARQMADVTGFVRNLGDGRVEIVAEGEEAQLERFLNELKSGYLGKNIEDIQNLDEPYTGQFSAFAIIF</sequence>
<proteinExistence type="inferred from homology"/>
<evidence type="ECO:0000259" key="7">
    <source>
        <dbReference type="PROSITE" id="PS51160"/>
    </source>
</evidence>
<feature type="domain" description="Acylphosphatase-like" evidence="7">
    <location>
        <begin position="3"/>
        <end position="91"/>
    </location>
</feature>
<dbReference type="Proteomes" id="UP000230392">
    <property type="component" value="Unassembled WGS sequence"/>
</dbReference>
<dbReference type="GO" id="GO:0003998">
    <property type="term" value="F:acylphosphatase activity"/>
    <property type="evidence" value="ECO:0007669"/>
    <property type="project" value="UniProtKB-EC"/>
</dbReference>
<dbReference type="PANTHER" id="PTHR47268:SF4">
    <property type="entry name" value="ACYLPHOSPHATASE"/>
    <property type="match status" value="1"/>
</dbReference>
<comment type="catalytic activity">
    <reaction evidence="3 4 5">
        <text>an acyl phosphate + H2O = a carboxylate + phosphate + H(+)</text>
        <dbReference type="Rhea" id="RHEA:14965"/>
        <dbReference type="ChEBI" id="CHEBI:15377"/>
        <dbReference type="ChEBI" id="CHEBI:15378"/>
        <dbReference type="ChEBI" id="CHEBI:29067"/>
        <dbReference type="ChEBI" id="CHEBI:43474"/>
        <dbReference type="ChEBI" id="CHEBI:59918"/>
        <dbReference type="EC" id="3.6.1.7"/>
    </reaction>
</comment>
<dbReference type="Gene3D" id="3.30.70.100">
    <property type="match status" value="1"/>
</dbReference>
<evidence type="ECO:0000256" key="5">
    <source>
        <dbReference type="RuleBase" id="RU000553"/>
    </source>
</evidence>
<name>A0A2G9YAJ6_9BACT</name>
<dbReference type="PROSITE" id="PS00150">
    <property type="entry name" value="ACYLPHOSPHATASE_1"/>
    <property type="match status" value="1"/>
</dbReference>
<dbReference type="PROSITE" id="PS51160">
    <property type="entry name" value="ACYLPHOSPHATASE_3"/>
    <property type="match status" value="1"/>
</dbReference>
<feature type="active site" evidence="4">
    <location>
        <position position="18"/>
    </location>
</feature>
<comment type="caution">
    <text evidence="8">The sequence shown here is derived from an EMBL/GenBank/DDBJ whole genome shotgun (WGS) entry which is preliminary data.</text>
</comment>